<evidence type="ECO:0000313" key="7">
    <source>
        <dbReference type="EMBL" id="VVD73705.1"/>
    </source>
</evidence>
<reference evidence="7 8" key="1">
    <citation type="submission" date="2019-08" db="EMBL/GenBank/DDBJ databases">
        <authorList>
            <person name="Peeters C."/>
        </authorList>
    </citation>
    <scope>NUCLEOTIDE SEQUENCE [LARGE SCALE GENOMIC DNA]</scope>
    <source>
        <strain evidence="7 8">LMG 31114</strain>
    </source>
</reference>
<dbReference type="SUPFAM" id="SSF53822">
    <property type="entry name" value="Periplasmic binding protein-like I"/>
    <property type="match status" value="1"/>
</dbReference>
<dbReference type="AlphaFoldDB" id="A0A5E4SEI4"/>
<dbReference type="Proteomes" id="UP000366945">
    <property type="component" value="Unassembled WGS sequence"/>
</dbReference>
<dbReference type="RefSeq" id="WP_174987645.1">
    <property type="nucleotide sequence ID" value="NZ_CABPSK010000001.1"/>
</dbReference>
<feature type="domain" description="Leucine-binding protein" evidence="6">
    <location>
        <begin position="35"/>
        <end position="356"/>
    </location>
</feature>
<dbReference type="PRINTS" id="PR00337">
    <property type="entry name" value="LEUILEVALBP"/>
</dbReference>
<evidence type="ECO:0000256" key="2">
    <source>
        <dbReference type="ARBA" id="ARBA00022448"/>
    </source>
</evidence>
<keyword evidence="2" id="KW-0813">Transport</keyword>
<dbReference type="InterPro" id="IPR028082">
    <property type="entry name" value="Peripla_BP_I"/>
</dbReference>
<dbReference type="EMBL" id="CABPSK010000001">
    <property type="protein sequence ID" value="VVD73705.1"/>
    <property type="molecule type" value="Genomic_DNA"/>
</dbReference>
<dbReference type="PANTHER" id="PTHR30483:SF6">
    <property type="entry name" value="PERIPLASMIC BINDING PROTEIN OF ABC TRANSPORTER FOR NATURAL AMINO ACIDS"/>
    <property type="match status" value="1"/>
</dbReference>
<proteinExistence type="inferred from homology"/>
<dbReference type="InterPro" id="IPR028081">
    <property type="entry name" value="Leu-bd"/>
</dbReference>
<feature type="signal peptide" evidence="5">
    <location>
        <begin position="1"/>
        <end position="30"/>
    </location>
</feature>
<dbReference type="InterPro" id="IPR000709">
    <property type="entry name" value="Leu_Ile_Val-bd"/>
</dbReference>
<name>A0A5E4SEI4_9BURK</name>
<evidence type="ECO:0000256" key="3">
    <source>
        <dbReference type="ARBA" id="ARBA00022729"/>
    </source>
</evidence>
<dbReference type="InterPro" id="IPR051010">
    <property type="entry name" value="BCAA_transport"/>
</dbReference>
<evidence type="ECO:0000313" key="8">
    <source>
        <dbReference type="Proteomes" id="UP000366945"/>
    </source>
</evidence>
<dbReference type="GeneID" id="300402804"/>
<dbReference type="Pfam" id="PF13458">
    <property type="entry name" value="Peripla_BP_6"/>
    <property type="match status" value="1"/>
</dbReference>
<evidence type="ECO:0000256" key="1">
    <source>
        <dbReference type="ARBA" id="ARBA00010062"/>
    </source>
</evidence>
<evidence type="ECO:0000256" key="5">
    <source>
        <dbReference type="SAM" id="SignalP"/>
    </source>
</evidence>
<organism evidence="7 8">
    <name type="scientific">Pandoraea pneumonica</name>
    <dbReference type="NCBI Taxonomy" id="2508299"/>
    <lineage>
        <taxon>Bacteria</taxon>
        <taxon>Pseudomonadati</taxon>
        <taxon>Pseudomonadota</taxon>
        <taxon>Betaproteobacteria</taxon>
        <taxon>Burkholderiales</taxon>
        <taxon>Burkholderiaceae</taxon>
        <taxon>Pandoraea</taxon>
    </lineage>
</organism>
<accession>A0A5E4SEI4</accession>
<dbReference type="GO" id="GO:0006865">
    <property type="term" value="P:amino acid transport"/>
    <property type="evidence" value="ECO:0007669"/>
    <property type="project" value="UniProtKB-KW"/>
</dbReference>
<comment type="similarity">
    <text evidence="1">Belongs to the leucine-binding protein family.</text>
</comment>
<keyword evidence="8" id="KW-1185">Reference proteome</keyword>
<gene>
    <name evidence="7" type="ORF">PPN31114_00745</name>
</gene>
<evidence type="ECO:0000256" key="4">
    <source>
        <dbReference type="ARBA" id="ARBA00022970"/>
    </source>
</evidence>
<sequence>MSRITRSAIRHAATGMLALAAAIAAGGVWAQGTEPVRLGAIYSITGAGAATGYASLTGTKMAVKEINAAGGILGRQIELFVGDDAFDPTQAVAEVKRLVSKEKVQLLMGPTISQVTLAIAPVLTQARVASVALSGSTSLTPQVAPYTFSMWTSIEAQGEAMIDFAVKQLKVKTAAIIADNGAQGKAGTAIFQRMLAARGVKVTGVQEHESRTSDVTAQVLALKRGNPDIVFQISTTGEDSGVVFRTMQDLGWNTKVMSMVAGVSAPLVIRASTPDVFKQGDIYATMLKAYTYCPKDPVGQTEFGKFVTRLKAFDPKNVDKLNAQVVSMTYDGVYVLKAAVEATKSFDGATLTSWIEKNASSIRGRVNGSLSATQLSHFLVGADAITMVKRPDIKREDGLVERLDCH</sequence>
<evidence type="ECO:0000259" key="6">
    <source>
        <dbReference type="Pfam" id="PF13458"/>
    </source>
</evidence>
<keyword evidence="4" id="KW-0029">Amino-acid transport</keyword>
<protein>
    <submittedName>
        <fullName evidence="7">Leu/Ile/Val-binding protein</fullName>
    </submittedName>
</protein>
<feature type="chain" id="PRO_5022854302" evidence="5">
    <location>
        <begin position="31"/>
        <end position="406"/>
    </location>
</feature>
<dbReference type="PANTHER" id="PTHR30483">
    <property type="entry name" value="LEUCINE-SPECIFIC-BINDING PROTEIN"/>
    <property type="match status" value="1"/>
</dbReference>
<dbReference type="Gene3D" id="3.40.50.2300">
    <property type="match status" value="2"/>
</dbReference>
<keyword evidence="3 5" id="KW-0732">Signal</keyword>